<feature type="region of interest" description="Disordered" evidence="1">
    <location>
        <begin position="44"/>
        <end position="87"/>
    </location>
</feature>
<proteinExistence type="predicted"/>
<keyword evidence="2" id="KW-0812">Transmembrane</keyword>
<name>A0AAD9LWK8_9PEZI</name>
<evidence type="ECO:0000256" key="2">
    <source>
        <dbReference type="SAM" id="Phobius"/>
    </source>
</evidence>
<comment type="caution">
    <text evidence="3">The sequence shown here is derived from an EMBL/GenBank/DDBJ whole genome shotgun (WGS) entry which is preliminary data.</text>
</comment>
<organism evidence="3 4">
    <name type="scientific">Colletotrichum zoysiae</name>
    <dbReference type="NCBI Taxonomy" id="1216348"/>
    <lineage>
        <taxon>Eukaryota</taxon>
        <taxon>Fungi</taxon>
        <taxon>Dikarya</taxon>
        <taxon>Ascomycota</taxon>
        <taxon>Pezizomycotina</taxon>
        <taxon>Sordariomycetes</taxon>
        <taxon>Hypocreomycetidae</taxon>
        <taxon>Glomerellales</taxon>
        <taxon>Glomerellaceae</taxon>
        <taxon>Colletotrichum</taxon>
        <taxon>Colletotrichum graminicola species complex</taxon>
    </lineage>
</organism>
<evidence type="ECO:0000313" key="4">
    <source>
        <dbReference type="Proteomes" id="UP001232148"/>
    </source>
</evidence>
<feature type="transmembrane region" description="Helical" evidence="2">
    <location>
        <begin position="115"/>
        <end position="136"/>
    </location>
</feature>
<evidence type="ECO:0000256" key="1">
    <source>
        <dbReference type="SAM" id="MobiDB-lite"/>
    </source>
</evidence>
<accession>A0AAD9LWK8</accession>
<protein>
    <submittedName>
        <fullName evidence="3">Uncharacterized protein</fullName>
    </submittedName>
</protein>
<feature type="compositionally biased region" description="Basic and acidic residues" evidence="1">
    <location>
        <begin position="44"/>
        <end position="74"/>
    </location>
</feature>
<reference evidence="3" key="1">
    <citation type="submission" date="2021-06" db="EMBL/GenBank/DDBJ databases">
        <title>Comparative genomics, transcriptomics and evolutionary studies reveal genomic signatures of adaptation to plant cell wall in hemibiotrophic fungi.</title>
        <authorList>
            <consortium name="DOE Joint Genome Institute"/>
            <person name="Baroncelli R."/>
            <person name="Diaz J.F."/>
            <person name="Benocci T."/>
            <person name="Peng M."/>
            <person name="Battaglia E."/>
            <person name="Haridas S."/>
            <person name="Andreopoulos W."/>
            <person name="Labutti K."/>
            <person name="Pangilinan J."/>
            <person name="Floch G.L."/>
            <person name="Makela M.R."/>
            <person name="Henrissat B."/>
            <person name="Grigoriev I.V."/>
            <person name="Crouch J.A."/>
            <person name="De Vries R.P."/>
            <person name="Sukno S.A."/>
            <person name="Thon M.R."/>
        </authorList>
    </citation>
    <scope>NUCLEOTIDE SEQUENCE</scope>
    <source>
        <strain evidence="3">MAFF235873</strain>
    </source>
</reference>
<keyword evidence="4" id="KW-1185">Reference proteome</keyword>
<gene>
    <name evidence="3" type="ORF">LX32DRAFT_282411</name>
</gene>
<sequence length="164" mass="18617">MIIRFSSSFSFCNNPKIRNIRFNRDSLLLLFDLITCGRYQTAREREEESRDGDGKSAGQKDTRHTNGTQRERMGSGRRGGLGKKKNMTGDLKWRSATLEGRITGEAGGNCAGVRLFLGFFSLAFWFWFTLFLSFFLSKSKFYKTTGTSQQHSTQGHGFLHTCVT</sequence>
<dbReference type="EMBL" id="MU843154">
    <property type="protein sequence ID" value="KAK2020953.1"/>
    <property type="molecule type" value="Genomic_DNA"/>
</dbReference>
<dbReference type="AlphaFoldDB" id="A0AAD9LWK8"/>
<keyword evidence="2" id="KW-0472">Membrane</keyword>
<dbReference type="Proteomes" id="UP001232148">
    <property type="component" value="Unassembled WGS sequence"/>
</dbReference>
<evidence type="ECO:0000313" key="3">
    <source>
        <dbReference type="EMBL" id="KAK2020953.1"/>
    </source>
</evidence>
<keyword evidence="2" id="KW-1133">Transmembrane helix</keyword>